<organism evidence="2 3">
    <name type="scientific">Croceicoccus marinus</name>
    <dbReference type="NCBI Taxonomy" id="450378"/>
    <lineage>
        <taxon>Bacteria</taxon>
        <taxon>Pseudomonadati</taxon>
        <taxon>Pseudomonadota</taxon>
        <taxon>Alphaproteobacteria</taxon>
        <taxon>Sphingomonadales</taxon>
        <taxon>Erythrobacteraceae</taxon>
        <taxon>Croceicoccus</taxon>
    </lineage>
</organism>
<gene>
    <name evidence="2" type="ORF">A9D14_01085</name>
</gene>
<feature type="chain" id="PRO_5011711550" description="Secreted protein" evidence="1">
    <location>
        <begin position="19"/>
        <end position="76"/>
    </location>
</feature>
<evidence type="ECO:0000313" key="2">
    <source>
        <dbReference type="EMBL" id="ARU15026.1"/>
    </source>
</evidence>
<evidence type="ECO:0000313" key="3">
    <source>
        <dbReference type="Proteomes" id="UP000195807"/>
    </source>
</evidence>
<evidence type="ECO:0008006" key="4">
    <source>
        <dbReference type="Google" id="ProtNLM"/>
    </source>
</evidence>
<accession>A0A1Z1F8F7</accession>
<keyword evidence="1" id="KW-0732">Signal</keyword>
<dbReference type="AlphaFoldDB" id="A0A1Z1F8F7"/>
<reference evidence="2 3" key="1">
    <citation type="submission" date="2017-01" db="EMBL/GenBank/DDBJ databases">
        <title>Complete genome sequence of esterase-producing bacterium Croceicoccus marinus E4A9.</title>
        <authorList>
            <person name="Wu Y.-H."/>
            <person name="Cheng H."/>
            <person name="Xu L."/>
            <person name="Huo Y.-Y."/>
            <person name="Wang C.-S."/>
            <person name="Xu X.-W."/>
        </authorList>
    </citation>
    <scope>NUCLEOTIDE SEQUENCE [LARGE SCALE GENOMIC DNA]</scope>
    <source>
        <strain evidence="2 3">E4A9</strain>
    </source>
</reference>
<name>A0A1Z1F8F7_9SPHN</name>
<dbReference type="OrthoDB" id="461507at2"/>
<dbReference type="RefSeq" id="WP_066842231.1">
    <property type="nucleotide sequence ID" value="NZ_CP019602.1"/>
</dbReference>
<feature type="signal peptide" evidence="1">
    <location>
        <begin position="1"/>
        <end position="18"/>
    </location>
</feature>
<keyword evidence="3" id="KW-1185">Reference proteome</keyword>
<dbReference type="Proteomes" id="UP000195807">
    <property type="component" value="Chromosome"/>
</dbReference>
<dbReference type="EMBL" id="CP019602">
    <property type="protein sequence ID" value="ARU15026.1"/>
    <property type="molecule type" value="Genomic_DNA"/>
</dbReference>
<sequence>MKKIVVFTALGGVALALSACDVEQTEEAELPEVNVEASGGNMPEYDVDTADVELKTEERTVEVPVIETEPADADAE</sequence>
<protein>
    <recommendedName>
        <fullName evidence="4">Secreted protein</fullName>
    </recommendedName>
</protein>
<dbReference type="STRING" id="450378.GCA_001661675_00218"/>
<dbReference type="KEGG" id="cman:A9D14_01085"/>
<proteinExistence type="predicted"/>
<dbReference type="PROSITE" id="PS51257">
    <property type="entry name" value="PROKAR_LIPOPROTEIN"/>
    <property type="match status" value="1"/>
</dbReference>
<evidence type="ECO:0000256" key="1">
    <source>
        <dbReference type="SAM" id="SignalP"/>
    </source>
</evidence>